<evidence type="ECO:0000313" key="3">
    <source>
        <dbReference type="Proteomes" id="UP001596105"/>
    </source>
</evidence>
<dbReference type="PANTHER" id="PTHR39639">
    <property type="entry name" value="CHROMOSOME 16, WHOLE GENOME SHOTGUN SEQUENCE"/>
    <property type="match status" value="1"/>
</dbReference>
<dbReference type="Pfam" id="PF03235">
    <property type="entry name" value="GmrSD_N"/>
    <property type="match status" value="1"/>
</dbReference>
<gene>
    <name evidence="2" type="ORF">ACFPPD_02080</name>
</gene>
<accession>A0ABW0LNP9</accession>
<dbReference type="Proteomes" id="UP001596105">
    <property type="component" value="Unassembled WGS sequence"/>
</dbReference>
<dbReference type="RefSeq" id="WP_209747118.1">
    <property type="nucleotide sequence ID" value="NZ_JBHSMH010000004.1"/>
</dbReference>
<proteinExistence type="predicted"/>
<reference evidence="3" key="1">
    <citation type="journal article" date="2019" name="Int. J. Syst. Evol. Microbiol.">
        <title>The Global Catalogue of Microorganisms (GCM) 10K type strain sequencing project: providing services to taxonomists for standard genome sequencing and annotation.</title>
        <authorList>
            <consortium name="The Broad Institute Genomics Platform"/>
            <consortium name="The Broad Institute Genome Sequencing Center for Infectious Disease"/>
            <person name="Wu L."/>
            <person name="Ma J."/>
        </authorList>
    </citation>
    <scope>NUCLEOTIDE SEQUENCE [LARGE SCALE GENOMIC DNA]</scope>
    <source>
        <strain evidence="3">CCUG 57113</strain>
    </source>
</reference>
<comment type="caution">
    <text evidence="2">The sequence shown here is derived from an EMBL/GenBank/DDBJ whole genome shotgun (WGS) entry which is preliminary data.</text>
</comment>
<evidence type="ECO:0000313" key="2">
    <source>
        <dbReference type="EMBL" id="MFC5467488.1"/>
    </source>
</evidence>
<name>A0ABW0LNP9_9BACL</name>
<keyword evidence="3" id="KW-1185">Reference proteome</keyword>
<dbReference type="InterPro" id="IPR004919">
    <property type="entry name" value="GmrSD_N"/>
</dbReference>
<organism evidence="2 3">
    <name type="scientific">Cohnella suwonensis</name>
    <dbReference type="NCBI Taxonomy" id="696072"/>
    <lineage>
        <taxon>Bacteria</taxon>
        <taxon>Bacillati</taxon>
        <taxon>Bacillota</taxon>
        <taxon>Bacilli</taxon>
        <taxon>Bacillales</taxon>
        <taxon>Paenibacillaceae</taxon>
        <taxon>Cohnella</taxon>
    </lineage>
</organism>
<sequence length="397" mass="45586">MSEFSSANHKSQDIAIKDVISMISNGFKVQDIEDVSVLDDELRLELTDSIVLAPDYQRDYRASVTDESSIIESVLIGIPIPPVFLANDRFKGIQVLNVVDGQHRLRAFYRFKENNFALTGLKLLGFLNGKKFSEIDFSLKERILTHKLAAIVFTDFPGLDFELEIFNRYNKGTKPLTQQEIRHAVYNSNLNNYVNKFAELLVEQKASKELSSAYNATKDRYQKKKVQESIFVILNILEYGINENYFQSSIYAEEYMKHKSEMEKADPAVAYDNFLFVKDRFNEFNKIIEYIGKKVEFPFSREIYGISSRSYKFQISIAMILSAIINKVLVYGYPLSILSDDSVLQRLLNYTSDFLNNSYLEDPDYNASSTNAKKIKELITDFDLEEALGQTPTVPSD</sequence>
<protein>
    <submittedName>
        <fullName evidence="2">DUF262 domain-containing protein</fullName>
    </submittedName>
</protein>
<dbReference type="EMBL" id="JBHSMH010000004">
    <property type="protein sequence ID" value="MFC5467488.1"/>
    <property type="molecule type" value="Genomic_DNA"/>
</dbReference>
<feature type="domain" description="GmrSD restriction endonucleases N-terminal" evidence="1">
    <location>
        <begin position="51"/>
        <end position="186"/>
    </location>
</feature>
<evidence type="ECO:0000259" key="1">
    <source>
        <dbReference type="Pfam" id="PF03235"/>
    </source>
</evidence>
<dbReference type="PANTHER" id="PTHR39639:SF1">
    <property type="entry name" value="DUF262 DOMAIN-CONTAINING PROTEIN"/>
    <property type="match status" value="1"/>
</dbReference>